<dbReference type="GO" id="GO:0003677">
    <property type="term" value="F:DNA binding"/>
    <property type="evidence" value="ECO:0007669"/>
    <property type="project" value="InterPro"/>
</dbReference>
<feature type="domain" description="Response regulatory" evidence="2">
    <location>
        <begin position="5"/>
        <end position="116"/>
    </location>
</feature>
<dbReference type="OrthoDB" id="9787344at2"/>
<comment type="caution">
    <text evidence="4">The sequence shown here is derived from an EMBL/GenBank/DDBJ whole genome shotgun (WGS) entry which is preliminary data.</text>
</comment>
<dbReference type="PANTHER" id="PTHR37299:SF1">
    <property type="entry name" value="STAGE 0 SPORULATION PROTEIN A HOMOLOG"/>
    <property type="match status" value="1"/>
</dbReference>
<gene>
    <name evidence="4" type="ORF">FPE01S_01_04910</name>
</gene>
<dbReference type="SMART" id="SM00448">
    <property type="entry name" value="REC"/>
    <property type="match status" value="1"/>
</dbReference>
<sequence>MPAIRCIAIDDEPPALIVMEKYIRSVPALSLQGVFTDALESLPMINQQQVDLIFMDIQMPQLLGTDFLRSLPVIPKVIFTTAHRQFALEGFDLDAVDFLLKPIPFPRFLKAVNKVTSLQAAAESTPEQEPASLLLRKDRKMIKVMLQDILYIESIRDYIKVVTLTGTIISKQAISALDQQLSQAGFLRIHRSFLVSVSKVKAFTSELVEIGQTELPISRMYRGAVEKRLRAV</sequence>
<dbReference type="Pfam" id="PF04397">
    <property type="entry name" value="LytTR"/>
    <property type="match status" value="1"/>
</dbReference>
<dbReference type="InterPro" id="IPR007492">
    <property type="entry name" value="LytTR_DNA-bd_dom"/>
</dbReference>
<dbReference type="InterPro" id="IPR046947">
    <property type="entry name" value="LytR-like"/>
</dbReference>
<dbReference type="GO" id="GO:0000156">
    <property type="term" value="F:phosphorelay response regulator activity"/>
    <property type="evidence" value="ECO:0007669"/>
    <property type="project" value="InterPro"/>
</dbReference>
<evidence type="ECO:0000313" key="5">
    <source>
        <dbReference type="Proteomes" id="UP000033121"/>
    </source>
</evidence>
<dbReference type="PROSITE" id="PS50930">
    <property type="entry name" value="HTH_LYTTR"/>
    <property type="match status" value="1"/>
</dbReference>
<feature type="modified residue" description="4-aspartylphosphate" evidence="1">
    <location>
        <position position="56"/>
    </location>
</feature>
<keyword evidence="5" id="KW-1185">Reference proteome</keyword>
<dbReference type="Gene3D" id="3.40.50.2300">
    <property type="match status" value="1"/>
</dbReference>
<dbReference type="InterPro" id="IPR011006">
    <property type="entry name" value="CheY-like_superfamily"/>
</dbReference>
<evidence type="ECO:0000256" key="1">
    <source>
        <dbReference type="PROSITE-ProRule" id="PRU00169"/>
    </source>
</evidence>
<evidence type="ECO:0000259" key="3">
    <source>
        <dbReference type="PROSITE" id="PS50930"/>
    </source>
</evidence>
<accession>A0A0E9MVG9</accession>
<proteinExistence type="predicted"/>
<dbReference type="Proteomes" id="UP000033121">
    <property type="component" value="Unassembled WGS sequence"/>
</dbReference>
<reference evidence="4 5" key="1">
    <citation type="submission" date="2015-04" db="EMBL/GenBank/DDBJ databases">
        <title>Whole genome shotgun sequence of Flavihumibacter petaseus NBRC 106054.</title>
        <authorList>
            <person name="Miyazawa S."/>
            <person name="Hosoyama A."/>
            <person name="Hashimoto M."/>
            <person name="Noguchi M."/>
            <person name="Tsuchikane K."/>
            <person name="Ohji S."/>
            <person name="Yamazoe A."/>
            <person name="Ichikawa N."/>
            <person name="Kimura A."/>
            <person name="Fujita N."/>
        </authorList>
    </citation>
    <scope>NUCLEOTIDE SEQUENCE [LARGE SCALE GENOMIC DNA]</scope>
    <source>
        <strain evidence="4 5">NBRC 106054</strain>
    </source>
</reference>
<dbReference type="PANTHER" id="PTHR37299">
    <property type="entry name" value="TRANSCRIPTIONAL REGULATOR-RELATED"/>
    <property type="match status" value="1"/>
</dbReference>
<dbReference type="SMART" id="SM00850">
    <property type="entry name" value="LytTR"/>
    <property type="match status" value="1"/>
</dbReference>
<protein>
    <submittedName>
        <fullName evidence="4">Putative two-component response regulator</fullName>
    </submittedName>
</protein>
<feature type="domain" description="HTH LytTR-type" evidence="3">
    <location>
        <begin position="133"/>
        <end position="231"/>
    </location>
</feature>
<organism evidence="4 5">
    <name type="scientific">Flavihumibacter petaseus NBRC 106054</name>
    <dbReference type="NCBI Taxonomy" id="1220578"/>
    <lineage>
        <taxon>Bacteria</taxon>
        <taxon>Pseudomonadati</taxon>
        <taxon>Bacteroidota</taxon>
        <taxon>Chitinophagia</taxon>
        <taxon>Chitinophagales</taxon>
        <taxon>Chitinophagaceae</taxon>
        <taxon>Flavihumibacter</taxon>
    </lineage>
</organism>
<dbReference type="RefSeq" id="WP_046367336.1">
    <property type="nucleotide sequence ID" value="NZ_BBWV01000001.1"/>
</dbReference>
<dbReference type="Pfam" id="PF00072">
    <property type="entry name" value="Response_reg"/>
    <property type="match status" value="1"/>
</dbReference>
<dbReference type="STRING" id="1220578.FPE01S_01_04910"/>
<dbReference type="Gene3D" id="2.40.50.1020">
    <property type="entry name" value="LytTr DNA-binding domain"/>
    <property type="match status" value="1"/>
</dbReference>
<dbReference type="EMBL" id="BBWV01000001">
    <property type="protein sequence ID" value="GAO41478.1"/>
    <property type="molecule type" value="Genomic_DNA"/>
</dbReference>
<dbReference type="PROSITE" id="PS50110">
    <property type="entry name" value="RESPONSE_REGULATORY"/>
    <property type="match status" value="1"/>
</dbReference>
<name>A0A0E9MVG9_9BACT</name>
<dbReference type="InterPro" id="IPR001789">
    <property type="entry name" value="Sig_transdc_resp-reg_receiver"/>
</dbReference>
<evidence type="ECO:0000313" key="4">
    <source>
        <dbReference type="EMBL" id="GAO41478.1"/>
    </source>
</evidence>
<keyword evidence="1" id="KW-0597">Phosphoprotein</keyword>
<evidence type="ECO:0000259" key="2">
    <source>
        <dbReference type="PROSITE" id="PS50110"/>
    </source>
</evidence>
<dbReference type="AlphaFoldDB" id="A0A0E9MVG9"/>
<dbReference type="SUPFAM" id="SSF52172">
    <property type="entry name" value="CheY-like"/>
    <property type="match status" value="1"/>
</dbReference>